<organism evidence="1 2">
    <name type="scientific">Ascaris lumbricoides</name>
    <name type="common">Giant roundworm</name>
    <dbReference type="NCBI Taxonomy" id="6252"/>
    <lineage>
        <taxon>Eukaryota</taxon>
        <taxon>Metazoa</taxon>
        <taxon>Ecdysozoa</taxon>
        <taxon>Nematoda</taxon>
        <taxon>Chromadorea</taxon>
        <taxon>Rhabditida</taxon>
        <taxon>Spirurina</taxon>
        <taxon>Ascaridomorpha</taxon>
        <taxon>Ascaridoidea</taxon>
        <taxon>Ascarididae</taxon>
        <taxon>Ascaris</taxon>
    </lineage>
</organism>
<dbReference type="Proteomes" id="UP000036681">
    <property type="component" value="Unplaced"/>
</dbReference>
<sequence length="737" mass="83656">MTSSLVVLCTQRGVLNDEGTSQMEAVETCDSYSSSKPIFPRHRAIPSKTSIVAPLFKTLREHRHHGFCEAVLKEREAKLSGAFVEWTEAQLINPILSIIEITKKCPFLITKQDGSFDVDSRHRFQGNAASSQSIAVYVAPFLEAHRQLTALVAFTERKDINSKIAEVLQEFVISFLSEHAMSVSRRYAEKSLCAQMLAYSLRDELRALSTVYDALSTVFDVEVWTSETVDKFIERFLHLALFAELQPLLTKTVVRRLQEVVFSVLKRYFNTIFSKGLVEETFANEFVFYDVKEDGASDSLGTRATACSLWSSQLIKSVLTGARDAKRLRSNCNTKSPSRFSTYFMEYLYTNGSIGFVKASDITSSVERAAARCAADNAKHLFSFARHNALLETSLREIEDCYRSKLQILQSIFTGFAVRELAFDLFGATRESPVSNIVLSFYNSLLMSGFTEERCSRWNVSCGDGTLEQLRIVPNLQWPLEYIVDNRFIETANRCVRFLLRLMRAKETLSRIHIKYDKVDRLPFTRRKLHRLVALTTQPLTTMAELLFIHVILHLSAVVDGKEDAFDIGKYHNNRSTRTPYVVEFATRSSRLRVNDKVDRLPFTRRKLHRLVALTTQPLTTMAELLFIHLQSLMAKKMPLILESSTITEAHERLMSLNSQLDHLVSEEGCARALVHSAVSRLCELADELDTRLANDLLKDADLDELLKVVLREKELLIGLGKAMQGTIFNALQLFLS</sequence>
<evidence type="ECO:0000313" key="1">
    <source>
        <dbReference type="Proteomes" id="UP000036681"/>
    </source>
</evidence>
<name>A0A0M3ID25_ASCLU</name>
<dbReference type="WBParaSite" id="ALUE_0001587101-mRNA-1">
    <property type="protein sequence ID" value="ALUE_0001587101-mRNA-1"/>
    <property type="gene ID" value="ALUE_0001587101"/>
</dbReference>
<accession>A0A0M3ID25</accession>
<evidence type="ECO:0000313" key="2">
    <source>
        <dbReference type="WBParaSite" id="ALUE_0001587101-mRNA-1"/>
    </source>
</evidence>
<keyword evidence="1" id="KW-1185">Reference proteome</keyword>
<reference evidence="2" key="1">
    <citation type="submission" date="2016-05" db="UniProtKB">
        <authorList>
            <consortium name="WormBaseParasite"/>
        </authorList>
    </citation>
    <scope>IDENTIFICATION</scope>
</reference>
<dbReference type="AlphaFoldDB" id="A0A0M3ID25"/>
<proteinExistence type="predicted"/>
<protein>
    <submittedName>
        <fullName evidence="2">CULLIN_2 domain-containing protein</fullName>
    </submittedName>
</protein>